<evidence type="ECO:0000313" key="2">
    <source>
        <dbReference type="Proteomes" id="UP001596422"/>
    </source>
</evidence>
<name>A0ABW1ZVI9_9GAMM</name>
<comment type="caution">
    <text evidence="1">The sequence shown here is derived from an EMBL/GenBank/DDBJ whole genome shotgun (WGS) entry which is preliminary data.</text>
</comment>
<sequence length="42" mass="4746">MFANAKVRLTMPEAYAVHSRIIDWGQQFSDDKIPEQAVGIDP</sequence>
<protein>
    <submittedName>
        <fullName evidence="1">Uncharacterized protein</fullName>
    </submittedName>
</protein>
<keyword evidence="2" id="KW-1185">Reference proteome</keyword>
<dbReference type="RefSeq" id="WP_379907521.1">
    <property type="nucleotide sequence ID" value="NZ_JBHSWE010000001.1"/>
</dbReference>
<gene>
    <name evidence="1" type="ORF">ACFQDL_01755</name>
</gene>
<proteinExistence type="predicted"/>
<evidence type="ECO:0000313" key="1">
    <source>
        <dbReference type="EMBL" id="MFC6668971.1"/>
    </source>
</evidence>
<dbReference type="Proteomes" id="UP001596422">
    <property type="component" value="Unassembled WGS sequence"/>
</dbReference>
<reference evidence="2" key="1">
    <citation type="journal article" date="2019" name="Int. J. Syst. Evol. Microbiol.">
        <title>The Global Catalogue of Microorganisms (GCM) 10K type strain sequencing project: providing services to taxonomists for standard genome sequencing and annotation.</title>
        <authorList>
            <consortium name="The Broad Institute Genomics Platform"/>
            <consortium name="The Broad Institute Genome Sequencing Center for Infectious Disease"/>
            <person name="Wu L."/>
            <person name="Ma J."/>
        </authorList>
    </citation>
    <scope>NUCLEOTIDE SEQUENCE [LARGE SCALE GENOMIC DNA]</scope>
    <source>
        <strain evidence="2">NBRC 111756</strain>
    </source>
</reference>
<accession>A0ABW1ZVI9</accession>
<organism evidence="1 2">
    <name type="scientific">Marinobacterium aestuariivivens</name>
    <dbReference type="NCBI Taxonomy" id="1698799"/>
    <lineage>
        <taxon>Bacteria</taxon>
        <taxon>Pseudomonadati</taxon>
        <taxon>Pseudomonadota</taxon>
        <taxon>Gammaproteobacteria</taxon>
        <taxon>Oceanospirillales</taxon>
        <taxon>Oceanospirillaceae</taxon>
        <taxon>Marinobacterium</taxon>
    </lineage>
</organism>
<dbReference type="EMBL" id="JBHSWE010000001">
    <property type="protein sequence ID" value="MFC6668971.1"/>
    <property type="molecule type" value="Genomic_DNA"/>
</dbReference>